<proteinExistence type="predicted"/>
<comment type="caution">
    <text evidence="1">The sequence shown here is derived from an EMBL/GenBank/DDBJ whole genome shotgun (WGS) entry which is preliminary data.</text>
</comment>
<protein>
    <submittedName>
        <fullName evidence="1">Uncharacterized protein</fullName>
    </submittedName>
</protein>
<dbReference type="EMBL" id="JABWRJ010000016">
    <property type="protein sequence ID" value="MBC3446857.1"/>
    <property type="molecule type" value="Genomic_DNA"/>
</dbReference>
<name>A0A923JZJ0_9PSED</name>
<accession>A0A923JZJ0</accession>
<reference evidence="1" key="2">
    <citation type="submission" date="2020-07" db="EMBL/GenBank/DDBJ databases">
        <authorList>
            <person name="Lood C."/>
            <person name="Girard L."/>
        </authorList>
    </citation>
    <scope>NUCLEOTIDE SEQUENCE</scope>
    <source>
        <strain evidence="1">BW13M1</strain>
    </source>
</reference>
<gene>
    <name evidence="1" type="ORF">HU751_13815</name>
</gene>
<reference evidence="1" key="1">
    <citation type="journal article" date="2020" name="Microorganisms">
        <title>Reliable Identification of Environmental Pseudomonas Isolates Using the rpoD Gene.</title>
        <authorList>
            <consortium name="The Broad Institute Genome Sequencing Platform"/>
            <person name="Girard L."/>
            <person name="Lood C."/>
            <person name="Rokni-Zadeh H."/>
            <person name="van Noort V."/>
            <person name="Lavigne R."/>
            <person name="De Mot R."/>
        </authorList>
    </citation>
    <scope>NUCLEOTIDE SEQUENCE</scope>
    <source>
        <strain evidence="1">BW13M1</strain>
    </source>
</reference>
<dbReference type="RefSeq" id="WP_186733619.1">
    <property type="nucleotide sequence ID" value="NZ_JABWRJ020000004.1"/>
</dbReference>
<dbReference type="AlphaFoldDB" id="A0A923JZJ0"/>
<organism evidence="1">
    <name type="scientific">Pseudomonas peradeniyensis</name>
    <dbReference type="NCBI Taxonomy" id="2745488"/>
    <lineage>
        <taxon>Bacteria</taxon>
        <taxon>Pseudomonadati</taxon>
        <taxon>Pseudomonadota</taxon>
        <taxon>Gammaproteobacteria</taxon>
        <taxon>Pseudomonadales</taxon>
        <taxon>Pseudomonadaceae</taxon>
        <taxon>Pseudomonas</taxon>
    </lineage>
</organism>
<evidence type="ECO:0000313" key="1">
    <source>
        <dbReference type="EMBL" id="MBC3446857.1"/>
    </source>
</evidence>
<sequence length="74" mass="8656">MDREPTNREVAAEIGITEAEVERYRSDTFRLDDGSWLIHFGFLMPKELRQGLTGSFTFILKADRKPGDLRRPDW</sequence>